<feature type="transmembrane region" description="Helical" evidence="1">
    <location>
        <begin position="353"/>
        <end position="373"/>
    </location>
</feature>
<evidence type="ECO:0000313" key="3">
    <source>
        <dbReference type="Proteomes" id="UP000293195"/>
    </source>
</evidence>
<keyword evidence="3" id="KW-1185">Reference proteome</keyword>
<organism evidence="2 3">
    <name type="scientific">Alternaria tenuissima</name>
    <dbReference type="NCBI Taxonomy" id="119927"/>
    <lineage>
        <taxon>Eukaryota</taxon>
        <taxon>Fungi</taxon>
        <taxon>Dikarya</taxon>
        <taxon>Ascomycota</taxon>
        <taxon>Pezizomycotina</taxon>
        <taxon>Dothideomycetes</taxon>
        <taxon>Pleosporomycetidae</taxon>
        <taxon>Pleosporales</taxon>
        <taxon>Pleosporineae</taxon>
        <taxon>Pleosporaceae</taxon>
        <taxon>Alternaria</taxon>
        <taxon>Alternaria sect. Alternaria</taxon>
        <taxon>Alternaria alternata complex</taxon>
    </lineage>
</organism>
<feature type="transmembrane region" description="Helical" evidence="1">
    <location>
        <begin position="41"/>
        <end position="62"/>
    </location>
</feature>
<dbReference type="EMBL" id="PDXF01000033">
    <property type="protein sequence ID" value="RYN96926.1"/>
    <property type="molecule type" value="Genomic_DNA"/>
</dbReference>
<accession>A0ABY0G5F0</accession>
<comment type="caution">
    <text evidence="2">The sequence shown here is derived from an EMBL/GenBank/DDBJ whole genome shotgun (WGS) entry which is preliminary data.</text>
</comment>
<evidence type="ECO:0000256" key="1">
    <source>
        <dbReference type="SAM" id="Phobius"/>
    </source>
</evidence>
<feature type="transmembrane region" description="Helical" evidence="1">
    <location>
        <begin position="130"/>
        <end position="146"/>
    </location>
</feature>
<keyword evidence="1" id="KW-0812">Transmembrane</keyword>
<keyword evidence="1" id="KW-1133">Transmembrane helix</keyword>
<feature type="transmembrane region" description="Helical" evidence="1">
    <location>
        <begin position="167"/>
        <end position="185"/>
    </location>
</feature>
<gene>
    <name evidence="2" type="ORF">AA0119_g7918</name>
</gene>
<feature type="transmembrane region" description="Helical" evidence="1">
    <location>
        <begin position="239"/>
        <end position="261"/>
    </location>
</feature>
<name>A0ABY0G5F0_9PLEO</name>
<proteinExistence type="predicted"/>
<dbReference type="Proteomes" id="UP000293195">
    <property type="component" value="Unassembled WGS sequence"/>
</dbReference>
<evidence type="ECO:0008006" key="4">
    <source>
        <dbReference type="Google" id="ProtNLM"/>
    </source>
</evidence>
<protein>
    <recommendedName>
        <fullName evidence="4">ABC transmembrane type-1 domain-containing protein</fullName>
    </recommendedName>
</protein>
<reference evidence="3" key="1">
    <citation type="journal article" date="2019" name="bioRxiv">
        <title>Genomics, evolutionary history and diagnostics of the Alternaria alternata species group including apple and Asian pear pathotypes.</title>
        <authorList>
            <person name="Armitage A.D."/>
            <person name="Cockerton H.M."/>
            <person name="Sreenivasaprasad S."/>
            <person name="Woodhall J.W."/>
            <person name="Lane C.R."/>
            <person name="Harrison R.J."/>
            <person name="Clarkson J.P."/>
        </authorList>
    </citation>
    <scope>NUCLEOTIDE SEQUENCE [LARGE SCALE GENOMIC DNA]</scope>
    <source>
        <strain evidence="3">FERA 635</strain>
    </source>
</reference>
<feature type="transmembrane region" description="Helical" evidence="1">
    <location>
        <begin position="273"/>
        <end position="298"/>
    </location>
</feature>
<keyword evidence="1" id="KW-0472">Membrane</keyword>
<evidence type="ECO:0000313" key="2">
    <source>
        <dbReference type="EMBL" id="RYN96926.1"/>
    </source>
</evidence>
<sequence length="375" mass="42125">MIPTGAYNWTDFYYSGDGYPTPAPSDYAICYLRPDGNDDQLTFATMVISVILLALGFIYRVIRMHESLSVTIVGRAREFCSEKARYVLRRIYTKSGMETSGLTLNRFLFYRPILALFFTGRALLDLWNSMFMEILWMVGSFTWGLIRLTQTLQIDDRGSSDWSFGQVISIVLVGAPLLTIFESFFEAKQPSGTLPIALVQSNTANSQSGHGNASTSAPPQARDHPDCDFYHNSRWADSLVVVMVYFAVGLTMEVLVLSGSANMKLVQLLIPTYTLWITYLPVYITLVIWMFIMVSMLLEDISHSQGNALRFFNASRFSKAATGEDLKSLLKVLDVVYFCTTLVGGFTLLFNDIVPLSLLMSGPTFYCMLLAMFKL</sequence>